<keyword evidence="2" id="KW-1185">Reference proteome</keyword>
<reference evidence="1" key="1">
    <citation type="submission" date="2023-04" db="EMBL/GenBank/DDBJ databases">
        <title>Draft Genome sequencing of Naganishia species isolated from polar environments using Oxford Nanopore Technology.</title>
        <authorList>
            <person name="Leo P."/>
            <person name="Venkateswaran K."/>
        </authorList>
    </citation>
    <scope>NUCLEOTIDE SEQUENCE</scope>
    <source>
        <strain evidence="1">MNA-CCFEE 5423</strain>
    </source>
</reference>
<comment type="caution">
    <text evidence="1">The sequence shown here is derived from an EMBL/GenBank/DDBJ whole genome shotgun (WGS) entry which is preliminary data.</text>
</comment>
<organism evidence="1 2">
    <name type="scientific">Naganishia friedmannii</name>
    <dbReference type="NCBI Taxonomy" id="89922"/>
    <lineage>
        <taxon>Eukaryota</taxon>
        <taxon>Fungi</taxon>
        <taxon>Dikarya</taxon>
        <taxon>Basidiomycota</taxon>
        <taxon>Agaricomycotina</taxon>
        <taxon>Tremellomycetes</taxon>
        <taxon>Filobasidiales</taxon>
        <taxon>Filobasidiaceae</taxon>
        <taxon>Naganishia</taxon>
    </lineage>
</organism>
<name>A0ACC2WBW1_9TREE</name>
<proteinExistence type="predicted"/>
<dbReference type="Proteomes" id="UP001227268">
    <property type="component" value="Unassembled WGS sequence"/>
</dbReference>
<sequence length="947" mass="102742">MSSRPQASEYHLDDSVDGGSTILDPADVTRLSFDQETYTAGGASEYGGGGGTAAESLTGTEYANRLDLGNLNLVSWKNGASRRFLASPALGDADDGPRLKFHAISELVCHPAKTPAPLRGSRKPLPPSPAGPPIIPKPPPDGFYQPYLDSITKPPAVTEEQTGVESLWDAWNQARNNVKSFNQQQAPLNPFQEPVSLETQQDLPDLKAVLPMFFSPEFDLATPHIWQLIVGSDAASSASSTSTTQHAQEDLSHQLDILESHLVSEISQRTPAFFSALSNLQSLTDQTSSCLSRLTALRHELAELDKSTAIKGLAIVDKQEDLHVARITERALAEVEGVVGTLAVVKQVAEEGDWVGAQEGLEDVGRWWLKFRAADGVAGHDQREKEAGAQPARMPVNGKRLLTLVQEEEEEEQKVNDAPSSTATGGDLSLSKAPLQTFLPLTRLPAIQYFPAEMAGIAHTIQDQLEFSFASVCAAMFDDPPSIELVDAHDLHWSDGKEKPDSTTTTRQGASVRKRWRIPRDQEQRTRQSFAEQIRGLLLGFWKTDAGASTAPTAENGRSSRIATNGATTNQTLQAGEESSVGNASTGTFVTRIENVWRLAVLRCIKEGMRHVLQLGGDGVAMGGGGGGDTTPGEELTDANASGQAKGQSLADTLRDMPHQQFVVISERMYQAMMARVELVRVLGEVLGDLLEETRPKEPSVFSQVLGRQQDPNISPRQMTAFIETVLHSGVDLANARASKILLTRTERHAELPLSDFVHVYQGAWQFILWSEAIVGCVVGSLRGVAASQARLFLVKYHSARLQESAKLVEEEQWIQVDVPADAQRAVDLLVGSAMSDPTEYKMDQSSVAANNHEKPDGQEVSISTTAKTLMIEDQSFNVVSATLRSVVLLQDYAKVVVNLDVIVSDVMNRIVEYLKSFNSRTCQVVLGAGAMRSAGLKNITAKHLGK</sequence>
<protein>
    <submittedName>
        <fullName evidence="1">Uncharacterized protein</fullName>
    </submittedName>
</protein>
<gene>
    <name evidence="1" type="ORF">QFC21_000150</name>
</gene>
<evidence type="ECO:0000313" key="2">
    <source>
        <dbReference type="Proteomes" id="UP001227268"/>
    </source>
</evidence>
<accession>A0ACC2WBW1</accession>
<dbReference type="EMBL" id="JASBWT010000001">
    <property type="protein sequence ID" value="KAJ9108830.1"/>
    <property type="molecule type" value="Genomic_DNA"/>
</dbReference>
<evidence type="ECO:0000313" key="1">
    <source>
        <dbReference type="EMBL" id="KAJ9108830.1"/>
    </source>
</evidence>